<dbReference type="OrthoDB" id="3530768at2759"/>
<dbReference type="GeneID" id="28830379"/>
<gene>
    <name evidence="2" type="ORF">LY89DRAFT_740937</name>
</gene>
<dbReference type="KEGG" id="psco:LY89DRAFT_740937"/>
<reference evidence="2 3" key="1">
    <citation type="submission" date="2015-10" db="EMBL/GenBank/DDBJ databases">
        <title>Full genome of DAOMC 229536 Phialocephala scopiformis, a fungal endophyte of spruce producing the potent anti-insectan compound rugulosin.</title>
        <authorList>
            <consortium name="DOE Joint Genome Institute"/>
            <person name="Walker A.K."/>
            <person name="Frasz S.L."/>
            <person name="Seifert K.A."/>
            <person name="Miller J.D."/>
            <person name="Mondo S.J."/>
            <person name="Labutti K."/>
            <person name="Lipzen A."/>
            <person name="Dockter R."/>
            <person name="Kennedy M."/>
            <person name="Grigoriev I.V."/>
            <person name="Spatafora J.W."/>
        </authorList>
    </citation>
    <scope>NUCLEOTIDE SEQUENCE [LARGE SCALE GENOMIC DNA]</scope>
    <source>
        <strain evidence="2 3">CBS 120377</strain>
    </source>
</reference>
<organism evidence="2 3">
    <name type="scientific">Mollisia scopiformis</name>
    <name type="common">Conifer needle endophyte fungus</name>
    <name type="synonym">Phialocephala scopiformis</name>
    <dbReference type="NCBI Taxonomy" id="149040"/>
    <lineage>
        <taxon>Eukaryota</taxon>
        <taxon>Fungi</taxon>
        <taxon>Dikarya</taxon>
        <taxon>Ascomycota</taxon>
        <taxon>Pezizomycotina</taxon>
        <taxon>Leotiomycetes</taxon>
        <taxon>Helotiales</taxon>
        <taxon>Mollisiaceae</taxon>
        <taxon>Mollisia</taxon>
    </lineage>
</organism>
<evidence type="ECO:0000256" key="1">
    <source>
        <dbReference type="SAM" id="MobiDB-lite"/>
    </source>
</evidence>
<evidence type="ECO:0000313" key="2">
    <source>
        <dbReference type="EMBL" id="KUJ09203.1"/>
    </source>
</evidence>
<feature type="region of interest" description="Disordered" evidence="1">
    <location>
        <begin position="1"/>
        <end position="26"/>
    </location>
</feature>
<sequence length="346" mass="37972">MARNCLEGPSHRRPPRSYAPQVLHDDDPVKDVLERVNQRLTNIETIIITTPQGDQQSGAGHGSEATWSGISAVPGSASQKCPGPVFNIALTRKQRKQASAPGFREIKIRVNDCELSESYRRKPKPSEFIVNMCLGTRLWGQGKVKIPVHGVVVSDIPIHRMNTKNQLGAIEAIKQSNEKLLGNADIHQVHWLGKAQPGKSWNALVIEFHSIYVADTVVKAQNIAFEGAPKRSKGSTKTASHSKEHTNKQCPDIDNRAKWQCGACKRHRHRAWDPECERKKTEIARIMAAKKALKDDPYFLPDVTITPGISATTTRAPSTVGSDHQGGAELTPPSVNSSPPTLPLPS</sequence>
<accession>A0A132BAC3</accession>
<protein>
    <submittedName>
        <fullName evidence="2">Uncharacterized protein</fullName>
    </submittedName>
</protein>
<dbReference type="RefSeq" id="XP_018063558.1">
    <property type="nucleotide sequence ID" value="XM_018220653.1"/>
</dbReference>
<keyword evidence="3" id="KW-1185">Reference proteome</keyword>
<dbReference type="Proteomes" id="UP000070700">
    <property type="component" value="Unassembled WGS sequence"/>
</dbReference>
<feature type="compositionally biased region" description="Basic and acidic residues" evidence="1">
    <location>
        <begin position="241"/>
        <end position="251"/>
    </location>
</feature>
<name>A0A132BAC3_MOLSC</name>
<feature type="region of interest" description="Disordered" evidence="1">
    <location>
        <begin position="309"/>
        <end position="346"/>
    </location>
</feature>
<dbReference type="InParanoid" id="A0A132BAC3"/>
<dbReference type="AlphaFoldDB" id="A0A132BAC3"/>
<feature type="region of interest" description="Disordered" evidence="1">
    <location>
        <begin position="228"/>
        <end position="251"/>
    </location>
</feature>
<feature type="compositionally biased region" description="Polar residues" evidence="1">
    <location>
        <begin position="309"/>
        <end position="322"/>
    </location>
</feature>
<dbReference type="EMBL" id="KQ947432">
    <property type="protein sequence ID" value="KUJ09203.1"/>
    <property type="molecule type" value="Genomic_DNA"/>
</dbReference>
<evidence type="ECO:0000313" key="3">
    <source>
        <dbReference type="Proteomes" id="UP000070700"/>
    </source>
</evidence>
<proteinExistence type="predicted"/>